<dbReference type="KEGG" id="aarc:G127AT_06215"/>
<keyword evidence="3" id="KW-1185">Reference proteome</keyword>
<keyword evidence="1" id="KW-1133">Transmembrane helix</keyword>
<protein>
    <submittedName>
        <fullName evidence="2">Uncharacterized protein</fullName>
    </submittedName>
</protein>
<feature type="transmembrane region" description="Helical" evidence="1">
    <location>
        <begin position="45"/>
        <end position="63"/>
    </location>
</feature>
<dbReference type="RefSeq" id="WP_210901120.1">
    <property type="nucleotide sequence ID" value="NZ_CP071696.1"/>
</dbReference>
<keyword evidence="1" id="KW-0812">Transmembrane</keyword>
<proteinExistence type="predicted"/>
<feature type="transmembrane region" description="Helical" evidence="1">
    <location>
        <begin position="6"/>
        <end position="24"/>
    </location>
</feature>
<feature type="transmembrane region" description="Helical" evidence="1">
    <location>
        <begin position="83"/>
        <end position="106"/>
    </location>
</feature>
<evidence type="ECO:0000313" key="2">
    <source>
        <dbReference type="EMBL" id="QTX05795.1"/>
    </source>
</evidence>
<dbReference type="AlphaFoldDB" id="A0A975IPN9"/>
<accession>A0A975IPN9</accession>
<keyword evidence="1" id="KW-0472">Membrane</keyword>
<reference evidence="2" key="1">
    <citation type="submission" date="2021-03" db="EMBL/GenBank/DDBJ databases">
        <title>Agromyces archimandritus sp. nov., isolated from the cockroach Archimandrita tessellata.</title>
        <authorList>
            <person name="Guzman J."/>
            <person name="Ortuzar M."/>
            <person name="Poehlein A."/>
            <person name="Daniel R."/>
            <person name="Trujillo M."/>
            <person name="Vilcinskas A."/>
        </authorList>
    </citation>
    <scope>NUCLEOTIDE SEQUENCE</scope>
    <source>
        <strain evidence="2">G127AT</strain>
    </source>
</reference>
<evidence type="ECO:0000256" key="1">
    <source>
        <dbReference type="SAM" id="Phobius"/>
    </source>
</evidence>
<feature type="transmembrane region" description="Helical" evidence="1">
    <location>
        <begin position="133"/>
        <end position="156"/>
    </location>
</feature>
<name>A0A975IPN9_9MICO</name>
<gene>
    <name evidence="2" type="ORF">G127AT_06215</name>
</gene>
<dbReference type="EMBL" id="CP071696">
    <property type="protein sequence ID" value="QTX05795.1"/>
    <property type="molecule type" value="Genomic_DNA"/>
</dbReference>
<dbReference type="Proteomes" id="UP000671914">
    <property type="component" value="Chromosome"/>
</dbReference>
<sequence length="157" mass="16020">MGIVSGLFGLTLGVLLVVLHRPLGRWYHRIFRALLGDDRLPGPRSIAIQVLLVGLFAVVAAIVDLAGRVPAGEQDSAGASEPGPALVVAAIVFGAAGLAAGTLLVLNRSKIALWAGRRFEKAGMQMNAAASRVFFAVVGAGAIVVGLVAFAVVATIA</sequence>
<evidence type="ECO:0000313" key="3">
    <source>
        <dbReference type="Proteomes" id="UP000671914"/>
    </source>
</evidence>
<organism evidence="2 3">
    <name type="scientific">Agromyces archimandritae</name>
    <dbReference type="NCBI Taxonomy" id="2781962"/>
    <lineage>
        <taxon>Bacteria</taxon>
        <taxon>Bacillati</taxon>
        <taxon>Actinomycetota</taxon>
        <taxon>Actinomycetes</taxon>
        <taxon>Micrococcales</taxon>
        <taxon>Microbacteriaceae</taxon>
        <taxon>Agromyces</taxon>
    </lineage>
</organism>